<name>A0A136JGS9_9PEZI</name>
<evidence type="ECO:0000313" key="2">
    <source>
        <dbReference type="Proteomes" id="UP000070501"/>
    </source>
</evidence>
<dbReference type="Proteomes" id="UP000070501">
    <property type="component" value="Unassembled WGS sequence"/>
</dbReference>
<accession>A0A136JGS9</accession>
<proteinExistence type="predicted"/>
<evidence type="ECO:0000313" key="1">
    <source>
        <dbReference type="EMBL" id="KXJ96361.1"/>
    </source>
</evidence>
<dbReference type="InParanoid" id="A0A136JGS9"/>
<protein>
    <submittedName>
        <fullName evidence="1">Uncharacterized protein</fullName>
    </submittedName>
</protein>
<keyword evidence="2" id="KW-1185">Reference proteome</keyword>
<sequence length="190" mass="20175">MTALGLPAGPCSPLMVDVLDCMHGPAHIRIRHSWLSTLSHVVSERRGTTELRNLETLSPSPLLLIDTTGTFPPVLAAVQPAPSCTPGAVRNAAEGLWSKQDRTTVDESACGPGFLWPIPSSSFLEGSLAYGNVCLGSDATPRPHIPDTLQPHAFTTTNFDFIAWAAFLSQVSPFAAGCVFRHHSGCSSVV</sequence>
<dbReference type="AlphaFoldDB" id="A0A136JGS9"/>
<gene>
    <name evidence="1" type="ORF">Micbo1qcDRAFT_170202</name>
</gene>
<reference evidence="2" key="1">
    <citation type="submission" date="2016-02" db="EMBL/GenBank/DDBJ databases">
        <title>Draft genome sequence of Microdochium bolleyi, a fungal endophyte of beachgrass.</title>
        <authorList>
            <consortium name="DOE Joint Genome Institute"/>
            <person name="David A.S."/>
            <person name="May G."/>
            <person name="Haridas S."/>
            <person name="Lim J."/>
            <person name="Wang M."/>
            <person name="Labutti K."/>
            <person name="Lipzen A."/>
            <person name="Barry K."/>
            <person name="Grigoriev I.V."/>
        </authorList>
    </citation>
    <scope>NUCLEOTIDE SEQUENCE [LARGE SCALE GENOMIC DNA]</scope>
    <source>
        <strain evidence="2">J235TASD1</strain>
    </source>
</reference>
<organism evidence="1 2">
    <name type="scientific">Microdochium bolleyi</name>
    <dbReference type="NCBI Taxonomy" id="196109"/>
    <lineage>
        <taxon>Eukaryota</taxon>
        <taxon>Fungi</taxon>
        <taxon>Dikarya</taxon>
        <taxon>Ascomycota</taxon>
        <taxon>Pezizomycotina</taxon>
        <taxon>Sordariomycetes</taxon>
        <taxon>Xylariomycetidae</taxon>
        <taxon>Xylariales</taxon>
        <taxon>Microdochiaceae</taxon>
        <taxon>Microdochium</taxon>
    </lineage>
</organism>
<dbReference type="EMBL" id="KQ964245">
    <property type="protein sequence ID" value="KXJ96361.1"/>
    <property type="molecule type" value="Genomic_DNA"/>
</dbReference>